<proteinExistence type="predicted"/>
<protein>
    <recommendedName>
        <fullName evidence="4">Lipoprotein</fullName>
    </recommendedName>
</protein>
<evidence type="ECO:0000313" key="3">
    <source>
        <dbReference type="Proteomes" id="UP000295334"/>
    </source>
</evidence>
<keyword evidence="1" id="KW-0732">Signal</keyword>
<feature type="signal peptide" evidence="1">
    <location>
        <begin position="1"/>
        <end position="22"/>
    </location>
</feature>
<organism evidence="2 3">
    <name type="scientific">Flaviaesturariibacter flavus</name>
    <dbReference type="NCBI Taxonomy" id="2502780"/>
    <lineage>
        <taxon>Bacteria</taxon>
        <taxon>Pseudomonadati</taxon>
        <taxon>Bacteroidota</taxon>
        <taxon>Chitinophagia</taxon>
        <taxon>Chitinophagales</taxon>
        <taxon>Chitinophagaceae</taxon>
        <taxon>Flaviaestuariibacter</taxon>
    </lineage>
</organism>
<dbReference type="RefSeq" id="WP_131448731.1">
    <property type="nucleotide sequence ID" value="NZ_SJZI01000042.1"/>
</dbReference>
<name>A0A4R1BAP4_9BACT</name>
<keyword evidence="3" id="KW-1185">Reference proteome</keyword>
<evidence type="ECO:0008006" key="4">
    <source>
        <dbReference type="Google" id="ProtNLM"/>
    </source>
</evidence>
<dbReference type="Proteomes" id="UP000295334">
    <property type="component" value="Unassembled WGS sequence"/>
</dbReference>
<dbReference type="EMBL" id="SJZI01000042">
    <property type="protein sequence ID" value="TCJ14020.1"/>
    <property type="molecule type" value="Genomic_DNA"/>
</dbReference>
<evidence type="ECO:0000313" key="2">
    <source>
        <dbReference type="EMBL" id="TCJ14020.1"/>
    </source>
</evidence>
<dbReference type="PROSITE" id="PS51257">
    <property type="entry name" value="PROKAR_LIPOPROTEIN"/>
    <property type="match status" value="1"/>
</dbReference>
<sequence>MTATRRHSFAVVLLSVIAACNAAPPADYTGYYYPADKPAEVDSNEVLRVTRLDDTAYVFSVAGNSGVGKVDDDVVTGELKGMRIGKAPFTFRKGKLGRYEFRAFGSRVELVKLRALP</sequence>
<comment type="caution">
    <text evidence="2">The sequence shown here is derived from an EMBL/GenBank/DDBJ whole genome shotgun (WGS) entry which is preliminary data.</text>
</comment>
<reference evidence="2 3" key="1">
    <citation type="submission" date="2019-03" db="EMBL/GenBank/DDBJ databases">
        <authorList>
            <person name="Kim M.K.M."/>
        </authorList>
    </citation>
    <scope>NUCLEOTIDE SEQUENCE [LARGE SCALE GENOMIC DNA]</scope>
    <source>
        <strain evidence="2 3">17J68-12</strain>
    </source>
</reference>
<dbReference type="AlphaFoldDB" id="A0A4R1BAP4"/>
<feature type="chain" id="PRO_5020719800" description="Lipoprotein" evidence="1">
    <location>
        <begin position="23"/>
        <end position="117"/>
    </location>
</feature>
<evidence type="ECO:0000256" key="1">
    <source>
        <dbReference type="SAM" id="SignalP"/>
    </source>
</evidence>
<accession>A0A4R1BAP4</accession>
<gene>
    <name evidence="2" type="ORF">EPD60_08375</name>
</gene>